<keyword evidence="3 6" id="KW-0489">Methyltransferase</keyword>
<dbReference type="KEGG" id="pgv:SL003B_0078"/>
<evidence type="ECO:0000256" key="1">
    <source>
        <dbReference type="ARBA" id="ARBA00022490"/>
    </source>
</evidence>
<dbReference type="HOGENOM" id="CLU_065341_1_1_5"/>
<keyword evidence="9" id="KW-1185">Reference proteome</keyword>
<keyword evidence="1 6" id="KW-0963">Cytoplasm</keyword>
<organism evidence="8 9">
    <name type="scientific">Polymorphum gilvum (strain LMG 25793 / CGMCC 1.9160 / SL003B-26A1)</name>
    <dbReference type="NCBI Taxonomy" id="991905"/>
    <lineage>
        <taxon>Bacteria</taxon>
        <taxon>Pseudomonadati</taxon>
        <taxon>Pseudomonadota</taxon>
        <taxon>Alphaproteobacteria</taxon>
        <taxon>Rhodobacterales</taxon>
        <taxon>Paracoccaceae</taxon>
        <taxon>Polymorphum</taxon>
    </lineage>
</organism>
<reference evidence="8 9" key="1">
    <citation type="journal article" date="2011" name="J. Bacteriol.">
        <title>Complete genome sequence of Polymorphum gilvum SL003B-26A1T, a crude oil-degrading bacterium from oil-polluted saline soil.</title>
        <authorList>
            <person name="Li S.G."/>
            <person name="Tang Y.Q."/>
            <person name="Nie Y."/>
            <person name="Cai M."/>
            <person name="Wu X.L."/>
        </authorList>
    </citation>
    <scope>NUCLEOTIDE SEQUENCE [LARGE SCALE GENOMIC DNA]</scope>
    <source>
        <strain evidence="9">LMG 25793 / CGMCC 1.9160 / SL003B-26A1</strain>
    </source>
</reference>
<keyword evidence="2 6" id="KW-0698">rRNA processing</keyword>
<comment type="caution">
    <text evidence="6">Lacks conserved residue(s) required for the propagation of feature annotation.</text>
</comment>
<keyword evidence="4 6" id="KW-0808">Transferase</keyword>
<dbReference type="PATRIC" id="fig|991905.3.peg.81"/>
<dbReference type="Pfam" id="PF02527">
    <property type="entry name" value="GidB"/>
    <property type="match status" value="1"/>
</dbReference>
<evidence type="ECO:0000256" key="5">
    <source>
        <dbReference type="ARBA" id="ARBA00022691"/>
    </source>
</evidence>
<dbReference type="Proteomes" id="UP000008130">
    <property type="component" value="Chromosome"/>
</dbReference>
<dbReference type="GO" id="GO:0070043">
    <property type="term" value="F:rRNA (guanine-N7-)-methyltransferase activity"/>
    <property type="evidence" value="ECO:0007669"/>
    <property type="project" value="UniProtKB-UniRule"/>
</dbReference>
<dbReference type="EMBL" id="CP002568">
    <property type="protein sequence ID" value="ADZ68517.1"/>
    <property type="molecule type" value="Genomic_DNA"/>
</dbReference>
<evidence type="ECO:0000256" key="7">
    <source>
        <dbReference type="SAM" id="MobiDB-lite"/>
    </source>
</evidence>
<comment type="subcellular location">
    <subcellularLocation>
        <location evidence="6">Cytoplasm</location>
    </subcellularLocation>
</comment>
<dbReference type="GO" id="GO:0005829">
    <property type="term" value="C:cytosol"/>
    <property type="evidence" value="ECO:0007669"/>
    <property type="project" value="TreeGrafter"/>
</dbReference>
<comment type="similarity">
    <text evidence="6">Belongs to the methyltransferase superfamily. RNA methyltransferase RsmG family.</text>
</comment>
<dbReference type="Gene3D" id="3.40.50.150">
    <property type="entry name" value="Vaccinia Virus protein VP39"/>
    <property type="match status" value="1"/>
</dbReference>
<dbReference type="PANTHER" id="PTHR31760:SF0">
    <property type="entry name" value="S-ADENOSYL-L-METHIONINE-DEPENDENT METHYLTRANSFERASES SUPERFAMILY PROTEIN"/>
    <property type="match status" value="1"/>
</dbReference>
<comment type="function">
    <text evidence="6">Specifically methylates the N7 position of guanine in position 527 of 16S rRNA.</text>
</comment>
<dbReference type="OrthoDB" id="9808773at2"/>
<protein>
    <recommendedName>
        <fullName evidence="6">Ribosomal RNA small subunit methyltransferase G</fullName>
        <ecNumber evidence="6">2.1.1.170</ecNumber>
    </recommendedName>
    <alternativeName>
        <fullName evidence="6">16S rRNA 7-methylguanosine methyltransferase</fullName>
        <shortName evidence="6">16S rRNA m7G methyltransferase</shortName>
    </alternativeName>
</protein>
<evidence type="ECO:0000313" key="9">
    <source>
        <dbReference type="Proteomes" id="UP000008130"/>
    </source>
</evidence>
<name>F2IYK4_POLGS</name>
<evidence type="ECO:0000256" key="2">
    <source>
        <dbReference type="ARBA" id="ARBA00022552"/>
    </source>
</evidence>
<feature type="binding site" evidence="6">
    <location>
        <begin position="143"/>
        <end position="144"/>
    </location>
    <ligand>
        <name>S-adenosyl-L-methionine</name>
        <dbReference type="ChEBI" id="CHEBI:59789"/>
    </ligand>
</feature>
<feature type="binding site" evidence="6">
    <location>
        <position position="90"/>
    </location>
    <ligand>
        <name>S-adenosyl-L-methionine</name>
        <dbReference type="ChEBI" id="CHEBI:59789"/>
    </ligand>
</feature>
<dbReference type="InterPro" id="IPR003682">
    <property type="entry name" value="rRNA_ssu_MeTfrase_G"/>
</dbReference>
<sequence length="236" mass="25937">MTRQDVTQHGRPRGGGRGPVDGPEALAGVASVSRETAERLRIYVDLLLRWQPAQNLIAPSTIPEIWRRHVADSLQPHLCLPEARRWVDLGSGAGFPGVVTAILLADKPGAHVYLVESNQRKAAFLRTALRETGAPGTVLAQRIESVAERWSHGPVDAVSARALAPLVDLCRYSRAFLAQGAVAVFHKGREFRREIDEASHTWSFDLVEKVSLIDPDSRMLILSNLAVRSTEEGFPE</sequence>
<evidence type="ECO:0000256" key="4">
    <source>
        <dbReference type="ARBA" id="ARBA00022679"/>
    </source>
</evidence>
<feature type="binding site" evidence="6">
    <location>
        <position position="95"/>
    </location>
    <ligand>
        <name>S-adenosyl-L-methionine</name>
        <dbReference type="ChEBI" id="CHEBI:59789"/>
    </ligand>
</feature>
<proteinExistence type="inferred from homology"/>
<dbReference type="NCBIfam" id="TIGR00138">
    <property type="entry name" value="rsmG_gidB"/>
    <property type="match status" value="1"/>
</dbReference>
<dbReference type="HAMAP" id="MF_00074">
    <property type="entry name" value="16SrRNA_methyltr_G"/>
    <property type="match status" value="1"/>
</dbReference>
<evidence type="ECO:0000256" key="3">
    <source>
        <dbReference type="ARBA" id="ARBA00022603"/>
    </source>
</evidence>
<dbReference type="AlphaFoldDB" id="F2IYK4"/>
<evidence type="ECO:0000313" key="8">
    <source>
        <dbReference type="EMBL" id="ADZ68517.1"/>
    </source>
</evidence>
<gene>
    <name evidence="8" type="primary">gidB</name>
    <name evidence="6" type="synonym">rsmG</name>
    <name evidence="8" type="ordered locus">SL003B_0078</name>
</gene>
<dbReference type="PANTHER" id="PTHR31760">
    <property type="entry name" value="S-ADENOSYL-L-METHIONINE-DEPENDENT METHYLTRANSFERASES SUPERFAMILY PROTEIN"/>
    <property type="match status" value="1"/>
</dbReference>
<dbReference type="EC" id="2.1.1.170" evidence="6"/>
<keyword evidence="5 6" id="KW-0949">S-adenosyl-L-methionine</keyword>
<feature type="region of interest" description="Disordered" evidence="7">
    <location>
        <begin position="1"/>
        <end position="25"/>
    </location>
</feature>
<dbReference type="RefSeq" id="WP_013650841.1">
    <property type="nucleotide sequence ID" value="NC_015259.1"/>
</dbReference>
<dbReference type="InterPro" id="IPR029063">
    <property type="entry name" value="SAM-dependent_MTases_sf"/>
</dbReference>
<dbReference type="SUPFAM" id="SSF53335">
    <property type="entry name" value="S-adenosyl-L-methionine-dependent methyltransferases"/>
    <property type="match status" value="1"/>
</dbReference>
<feature type="binding site" evidence="6">
    <location>
        <position position="161"/>
    </location>
    <ligand>
        <name>S-adenosyl-L-methionine</name>
        <dbReference type="ChEBI" id="CHEBI:59789"/>
    </ligand>
</feature>
<evidence type="ECO:0000256" key="6">
    <source>
        <dbReference type="HAMAP-Rule" id="MF_00074"/>
    </source>
</evidence>
<comment type="catalytic activity">
    <reaction evidence="6">
        <text>guanosine(527) in 16S rRNA + S-adenosyl-L-methionine = N(7)-methylguanosine(527) in 16S rRNA + S-adenosyl-L-homocysteine</text>
        <dbReference type="Rhea" id="RHEA:42732"/>
        <dbReference type="Rhea" id="RHEA-COMP:10209"/>
        <dbReference type="Rhea" id="RHEA-COMP:10210"/>
        <dbReference type="ChEBI" id="CHEBI:57856"/>
        <dbReference type="ChEBI" id="CHEBI:59789"/>
        <dbReference type="ChEBI" id="CHEBI:74269"/>
        <dbReference type="ChEBI" id="CHEBI:74480"/>
        <dbReference type="EC" id="2.1.1.170"/>
    </reaction>
</comment>
<dbReference type="eggNOG" id="COG0357">
    <property type="taxonomic scope" value="Bacteria"/>
</dbReference>
<dbReference type="STRING" id="991905.SL003B_0078"/>
<accession>F2IYK4</accession>